<accession>A0ABN8MUH6</accession>
<evidence type="ECO:0000256" key="2">
    <source>
        <dbReference type="ARBA" id="ARBA00022553"/>
    </source>
</evidence>
<dbReference type="PANTHER" id="PTHR21446">
    <property type="entry name" value="DUF3504 DOMAIN-CONTAINING PROTEIN"/>
    <property type="match status" value="1"/>
</dbReference>
<name>A0ABN8MUH6_9CNID</name>
<dbReference type="InterPro" id="IPR011010">
    <property type="entry name" value="DNA_brk_join_enz"/>
</dbReference>
<dbReference type="PANTHER" id="PTHR21446:SF12">
    <property type="entry name" value="POTASSIUM CHANNEL TETRAMERIZATION DOMAIN CONTAINING 1"/>
    <property type="match status" value="1"/>
</dbReference>
<sequence>MAAGENRFAPELNEKEVLELLQNATPGSTKKATKYGMKIFQDWLLTSGNKFSVTPIEEMNKEELNACLKSFYTSARKQDGQFYKSSSLKTIRAAIDRYLRMPPHSKQFSIVADPAFTEANKILDAFVKDLRKSGKISGIVHKKAISKQQVEKLFQSGELGPADTKDPAQLQRTAWFYLGIYFGRRGRENQRDMKPAMLALRATPQGEEYFELNREFPGSLPATKNHQGGLSDAKDESDAKIFALPESAKCPVKTIKNYLSHLNPKLDCLFQRPREKARSFNPDEDKVWYCNSPLGVNILDSMLKLMSSRAGIQPHLTNHCLRATSVTVLSDNNCETRHIKSVTGHKSDHSIESYTTCLDTRQ</sequence>
<dbReference type="Gene3D" id="1.10.443.10">
    <property type="entry name" value="Intergrase catalytic core"/>
    <property type="match status" value="1"/>
</dbReference>
<keyword evidence="2" id="KW-0597">Phosphoprotein</keyword>
<organism evidence="6 7">
    <name type="scientific">Porites lobata</name>
    <dbReference type="NCBI Taxonomy" id="104759"/>
    <lineage>
        <taxon>Eukaryota</taxon>
        <taxon>Metazoa</taxon>
        <taxon>Cnidaria</taxon>
        <taxon>Anthozoa</taxon>
        <taxon>Hexacorallia</taxon>
        <taxon>Scleractinia</taxon>
        <taxon>Fungiina</taxon>
        <taxon>Poritidae</taxon>
        <taxon>Porites</taxon>
    </lineage>
</organism>
<keyword evidence="7" id="KW-1185">Reference proteome</keyword>
<keyword evidence="3" id="KW-0832">Ubl conjugation</keyword>
<dbReference type="Pfam" id="PF12012">
    <property type="entry name" value="DUF3504"/>
    <property type="match status" value="1"/>
</dbReference>
<feature type="non-terminal residue" evidence="6">
    <location>
        <position position="362"/>
    </location>
</feature>
<evidence type="ECO:0000256" key="1">
    <source>
        <dbReference type="ARBA" id="ARBA00022499"/>
    </source>
</evidence>
<dbReference type="Proteomes" id="UP001159405">
    <property type="component" value="Unassembled WGS sequence"/>
</dbReference>
<evidence type="ECO:0000256" key="4">
    <source>
        <dbReference type="ARBA" id="ARBA00023172"/>
    </source>
</evidence>
<gene>
    <name evidence="6" type="ORF">PLOB_00016256</name>
</gene>
<evidence type="ECO:0000313" key="6">
    <source>
        <dbReference type="EMBL" id="CAH3033210.1"/>
    </source>
</evidence>
<evidence type="ECO:0000259" key="5">
    <source>
        <dbReference type="Pfam" id="PF12012"/>
    </source>
</evidence>
<dbReference type="InterPro" id="IPR013762">
    <property type="entry name" value="Integrase-like_cat_sf"/>
</dbReference>
<comment type="caution">
    <text evidence="6">The sequence shown here is derived from an EMBL/GenBank/DDBJ whole genome shotgun (WGS) entry which is preliminary data.</text>
</comment>
<keyword evidence="1" id="KW-1017">Isopeptide bond</keyword>
<feature type="domain" description="ZMYM2-like/QRICH1 C-terminal" evidence="5">
    <location>
        <begin position="146"/>
        <end position="304"/>
    </location>
</feature>
<dbReference type="InterPro" id="IPR021893">
    <property type="entry name" value="ZMYM2-like_C"/>
</dbReference>
<dbReference type="InterPro" id="IPR052787">
    <property type="entry name" value="MAVS"/>
</dbReference>
<dbReference type="EMBL" id="CALNXK010000002">
    <property type="protein sequence ID" value="CAH3033210.1"/>
    <property type="molecule type" value="Genomic_DNA"/>
</dbReference>
<dbReference type="SUPFAM" id="SSF56349">
    <property type="entry name" value="DNA breaking-rejoining enzymes"/>
    <property type="match status" value="1"/>
</dbReference>
<proteinExistence type="predicted"/>
<protein>
    <recommendedName>
        <fullName evidence="5">ZMYM2-like/QRICH1 C-terminal domain-containing protein</fullName>
    </recommendedName>
</protein>
<reference evidence="6 7" key="1">
    <citation type="submission" date="2022-05" db="EMBL/GenBank/DDBJ databases">
        <authorList>
            <consortium name="Genoscope - CEA"/>
            <person name="William W."/>
        </authorList>
    </citation>
    <scope>NUCLEOTIDE SEQUENCE [LARGE SCALE GENOMIC DNA]</scope>
</reference>
<evidence type="ECO:0000313" key="7">
    <source>
        <dbReference type="Proteomes" id="UP001159405"/>
    </source>
</evidence>
<evidence type="ECO:0000256" key="3">
    <source>
        <dbReference type="ARBA" id="ARBA00022843"/>
    </source>
</evidence>
<keyword evidence="4" id="KW-0233">DNA recombination</keyword>